<dbReference type="EMBL" id="LAZR01009573">
    <property type="protein sequence ID" value="KKM71798.1"/>
    <property type="molecule type" value="Genomic_DNA"/>
</dbReference>
<sequence length="91" mass="9585">MFGELIIPAVVGGVVGSTRFGKNIWPTITPMKAAAVGAGLGLGYAMLRSNSGISGNIDMQRKFFSRGQGYRQALYTRSISAGGVFDGIRLT</sequence>
<evidence type="ECO:0000313" key="1">
    <source>
        <dbReference type="EMBL" id="KKM71798.1"/>
    </source>
</evidence>
<dbReference type="AlphaFoldDB" id="A0A0F9JQ59"/>
<accession>A0A0F9JQ59</accession>
<organism evidence="1">
    <name type="scientific">marine sediment metagenome</name>
    <dbReference type="NCBI Taxonomy" id="412755"/>
    <lineage>
        <taxon>unclassified sequences</taxon>
        <taxon>metagenomes</taxon>
        <taxon>ecological metagenomes</taxon>
    </lineage>
</organism>
<comment type="caution">
    <text evidence="1">The sequence shown here is derived from an EMBL/GenBank/DDBJ whole genome shotgun (WGS) entry which is preliminary data.</text>
</comment>
<protein>
    <submittedName>
        <fullName evidence="1">Uncharacterized protein</fullName>
    </submittedName>
</protein>
<proteinExistence type="predicted"/>
<reference evidence="1" key="1">
    <citation type="journal article" date="2015" name="Nature">
        <title>Complex archaea that bridge the gap between prokaryotes and eukaryotes.</title>
        <authorList>
            <person name="Spang A."/>
            <person name="Saw J.H."/>
            <person name="Jorgensen S.L."/>
            <person name="Zaremba-Niedzwiedzka K."/>
            <person name="Martijn J."/>
            <person name="Lind A.E."/>
            <person name="van Eijk R."/>
            <person name="Schleper C."/>
            <person name="Guy L."/>
            <person name="Ettema T.J."/>
        </authorList>
    </citation>
    <scope>NUCLEOTIDE SEQUENCE</scope>
</reference>
<gene>
    <name evidence="1" type="ORF">LCGC14_1427030</name>
</gene>
<name>A0A0F9JQ59_9ZZZZ</name>